<dbReference type="Proteomes" id="UP000004095">
    <property type="component" value="Unassembled WGS sequence"/>
</dbReference>
<dbReference type="PANTHER" id="PTHR43673:SF2">
    <property type="entry name" value="NITROREDUCTASE"/>
    <property type="match status" value="1"/>
</dbReference>
<reference evidence="8 9" key="1">
    <citation type="submission" date="2007-01" db="EMBL/GenBank/DDBJ databases">
        <authorList>
            <person name="Haygood M."/>
            <person name="Podell S."/>
            <person name="Anderson C."/>
            <person name="Hopkinson B."/>
            <person name="Roe K."/>
            <person name="Barbeau K."/>
            <person name="Gaasterland T."/>
            <person name="Ferriera S."/>
            <person name="Johnson J."/>
            <person name="Kravitz S."/>
            <person name="Beeson K."/>
            <person name="Sutton G."/>
            <person name="Rogers Y.-H."/>
            <person name="Friedman R."/>
            <person name="Frazier M."/>
            <person name="Venter J.C."/>
        </authorList>
    </citation>
    <scope>NUCLEOTIDE SEQUENCE [LARGE SCALE GENOMIC DNA]</scope>
    <source>
        <strain evidence="8 9">ATCC 23134</strain>
    </source>
</reference>
<sequence>MELIKNLEWRYATKKFDASKKISAEHLEKIKEAVRLSASSYGLQLYKVLIIEDAEVREKLKAASWGQTQITDASQVVVFCNYNEVQDAHLDDYLQRKATSVGMKVEDLKGYADFMKGKLGEKTTQEIQEWTARQTYIALGNLLAATAELNIDACPMEGFEPADYDKILGLSDQGLSAAVVATIGYRSAEDQTQHAPKVRKETNELFEVI</sequence>
<evidence type="ECO:0000259" key="7">
    <source>
        <dbReference type="Pfam" id="PF00881"/>
    </source>
</evidence>
<feature type="domain" description="Nitroreductase" evidence="7">
    <location>
        <begin position="8"/>
        <end position="179"/>
    </location>
</feature>
<organism evidence="8 9">
    <name type="scientific">Microscilla marina ATCC 23134</name>
    <dbReference type="NCBI Taxonomy" id="313606"/>
    <lineage>
        <taxon>Bacteria</taxon>
        <taxon>Pseudomonadati</taxon>
        <taxon>Bacteroidota</taxon>
        <taxon>Cytophagia</taxon>
        <taxon>Cytophagales</taxon>
        <taxon>Microscillaceae</taxon>
        <taxon>Microscilla</taxon>
    </lineage>
</organism>
<evidence type="ECO:0000256" key="5">
    <source>
        <dbReference type="ARBA" id="ARBA00022857"/>
    </source>
</evidence>
<dbReference type="Pfam" id="PF00881">
    <property type="entry name" value="Nitroreductase"/>
    <property type="match status" value="1"/>
</dbReference>
<dbReference type="AlphaFoldDB" id="A1ZFW2"/>
<dbReference type="InterPro" id="IPR033878">
    <property type="entry name" value="NfsB-like"/>
</dbReference>
<gene>
    <name evidence="8" type="ORF">M23134_01210</name>
</gene>
<name>A1ZFW2_MICM2</name>
<protein>
    <submittedName>
        <fullName evidence="8">NAD(P)H-flavin oxidoreductase</fullName>
    </submittedName>
</protein>
<proteinExistence type="inferred from homology"/>
<dbReference type="EMBL" id="AAWS01000005">
    <property type="protein sequence ID" value="EAY30886.1"/>
    <property type="molecule type" value="Genomic_DNA"/>
</dbReference>
<dbReference type="SUPFAM" id="SSF55469">
    <property type="entry name" value="FMN-dependent nitroreductase-like"/>
    <property type="match status" value="1"/>
</dbReference>
<dbReference type="InterPro" id="IPR029479">
    <property type="entry name" value="Nitroreductase"/>
</dbReference>
<dbReference type="InterPro" id="IPR000415">
    <property type="entry name" value="Nitroreductase-like"/>
</dbReference>
<keyword evidence="3" id="KW-0285">Flavoprotein</keyword>
<evidence type="ECO:0000256" key="4">
    <source>
        <dbReference type="ARBA" id="ARBA00022643"/>
    </source>
</evidence>
<evidence type="ECO:0000313" key="9">
    <source>
        <dbReference type="Proteomes" id="UP000004095"/>
    </source>
</evidence>
<dbReference type="OrthoDB" id="9809288at2"/>
<keyword evidence="4" id="KW-0288">FMN</keyword>
<keyword evidence="6" id="KW-0560">Oxidoreductase</keyword>
<evidence type="ECO:0000313" key="8">
    <source>
        <dbReference type="EMBL" id="EAY30886.1"/>
    </source>
</evidence>
<dbReference type="CDD" id="cd02149">
    <property type="entry name" value="NfsB-like"/>
    <property type="match status" value="1"/>
</dbReference>
<accession>A1ZFW2</accession>
<evidence type="ECO:0000256" key="6">
    <source>
        <dbReference type="ARBA" id="ARBA00023002"/>
    </source>
</evidence>
<dbReference type="RefSeq" id="WP_002694597.1">
    <property type="nucleotide sequence ID" value="NZ_AAWS01000005.1"/>
</dbReference>
<comment type="caution">
    <text evidence="8">The sequence shown here is derived from an EMBL/GenBank/DDBJ whole genome shotgun (WGS) entry which is preliminary data.</text>
</comment>
<keyword evidence="9" id="KW-1185">Reference proteome</keyword>
<evidence type="ECO:0000256" key="2">
    <source>
        <dbReference type="ARBA" id="ARBA00007118"/>
    </source>
</evidence>
<dbReference type="GO" id="GO:0016491">
    <property type="term" value="F:oxidoreductase activity"/>
    <property type="evidence" value="ECO:0007669"/>
    <property type="project" value="UniProtKB-KW"/>
</dbReference>
<comment type="cofactor">
    <cofactor evidence="1">
        <name>FMN</name>
        <dbReference type="ChEBI" id="CHEBI:58210"/>
    </cofactor>
</comment>
<evidence type="ECO:0000256" key="1">
    <source>
        <dbReference type="ARBA" id="ARBA00001917"/>
    </source>
</evidence>
<keyword evidence="5" id="KW-0521">NADP</keyword>
<evidence type="ECO:0000256" key="3">
    <source>
        <dbReference type="ARBA" id="ARBA00022630"/>
    </source>
</evidence>
<dbReference type="Gene3D" id="3.40.109.10">
    <property type="entry name" value="NADH Oxidase"/>
    <property type="match status" value="1"/>
</dbReference>
<dbReference type="eggNOG" id="COG0778">
    <property type="taxonomic scope" value="Bacteria"/>
</dbReference>
<dbReference type="PANTHER" id="PTHR43673">
    <property type="entry name" value="NAD(P)H NITROREDUCTASE YDGI-RELATED"/>
    <property type="match status" value="1"/>
</dbReference>
<comment type="similarity">
    <text evidence="2">Belongs to the nitroreductase family.</text>
</comment>